<sequence length="431" mass="48488">MEFDCCGIEEDVKQDGNGGDLKSGYGFVVKTSAQSGNVIPPMFIFPRVRYHEHFIRGATVGSVGYSSRSGWSNQQAFVQFLQHMIRHTHCSPSNPLLLILDNHDSHVTLEAVSLAKENGIVLLTLPPHTTHNLQLLDKCVFGPLKTFFNSAVDSWMRTHPGKTITIYDIPALVNTAFMSAMSRRNILSGFESTGIFPYDRTKFTDDDFEPSELQSASRTNSDYNSQDSSGYRSPETIFPLPKTPARKAKQKRKRVRTRILTDTPEKEELEREVSQRQNKKAKVKKQEASKPARKKIPEVSSSDESTGNVLNDSSDASLDLTSDEEDLTLNVGDFVVAKFAGEKKPHHYIGLVEKLDHIELEARFLQRSRTTHGSEKMPTFTFKEKDEAVIPREDVVKKLPQPFSVGGTSGRKRQLVFSCNLKQWNIELIPV</sequence>
<dbReference type="EMBL" id="CAWUFR010000052">
    <property type="protein sequence ID" value="CAK6961691.1"/>
    <property type="molecule type" value="Genomic_DNA"/>
</dbReference>
<feature type="domain" description="DDE-1" evidence="2">
    <location>
        <begin position="65"/>
        <end position="186"/>
    </location>
</feature>
<protein>
    <submittedName>
        <fullName evidence="3">Uncharacterized protein LOC119495270 isoform X3</fullName>
    </submittedName>
</protein>
<dbReference type="PANTHER" id="PTHR19303:SF71">
    <property type="entry name" value="ZINC FINGER PHD-TYPE DOMAIN-CONTAINING PROTEIN"/>
    <property type="match status" value="1"/>
</dbReference>
<dbReference type="InterPro" id="IPR050863">
    <property type="entry name" value="CenT-Element_Derived"/>
</dbReference>
<dbReference type="Proteomes" id="UP001314229">
    <property type="component" value="Unassembled WGS sequence"/>
</dbReference>
<evidence type="ECO:0000313" key="3">
    <source>
        <dbReference type="EMBL" id="CAK6961691.1"/>
    </source>
</evidence>
<feature type="compositionally biased region" description="Basic and acidic residues" evidence="1">
    <location>
        <begin position="263"/>
        <end position="274"/>
    </location>
</feature>
<feature type="region of interest" description="Disordered" evidence="1">
    <location>
        <begin position="207"/>
        <end position="317"/>
    </location>
</feature>
<feature type="compositionally biased region" description="Basic residues" evidence="1">
    <location>
        <begin position="244"/>
        <end position="257"/>
    </location>
</feature>
<comment type="caution">
    <text evidence="3">The sequence shown here is derived from an EMBL/GenBank/DDBJ whole genome shotgun (WGS) entry which is preliminary data.</text>
</comment>
<dbReference type="AlphaFoldDB" id="A0AAV1NQ29"/>
<gene>
    <name evidence="3" type="ORF">FSCOSCO3_A030534</name>
</gene>
<evidence type="ECO:0000313" key="4">
    <source>
        <dbReference type="Proteomes" id="UP001314229"/>
    </source>
</evidence>
<dbReference type="Pfam" id="PF03184">
    <property type="entry name" value="DDE_1"/>
    <property type="match status" value="1"/>
</dbReference>
<evidence type="ECO:0000256" key="1">
    <source>
        <dbReference type="SAM" id="MobiDB-lite"/>
    </source>
</evidence>
<dbReference type="GO" id="GO:0003677">
    <property type="term" value="F:DNA binding"/>
    <property type="evidence" value="ECO:0007669"/>
    <property type="project" value="TreeGrafter"/>
</dbReference>
<keyword evidence="4" id="KW-1185">Reference proteome</keyword>
<dbReference type="GO" id="GO:0005634">
    <property type="term" value="C:nucleus"/>
    <property type="evidence" value="ECO:0007669"/>
    <property type="project" value="TreeGrafter"/>
</dbReference>
<organism evidence="3 4">
    <name type="scientific">Scomber scombrus</name>
    <name type="common">Atlantic mackerel</name>
    <name type="synonym">Scomber vernalis</name>
    <dbReference type="NCBI Taxonomy" id="13677"/>
    <lineage>
        <taxon>Eukaryota</taxon>
        <taxon>Metazoa</taxon>
        <taxon>Chordata</taxon>
        <taxon>Craniata</taxon>
        <taxon>Vertebrata</taxon>
        <taxon>Euteleostomi</taxon>
        <taxon>Actinopterygii</taxon>
        <taxon>Neopterygii</taxon>
        <taxon>Teleostei</taxon>
        <taxon>Neoteleostei</taxon>
        <taxon>Acanthomorphata</taxon>
        <taxon>Pelagiaria</taxon>
        <taxon>Scombriformes</taxon>
        <taxon>Scombridae</taxon>
        <taxon>Scomber</taxon>
    </lineage>
</organism>
<feature type="compositionally biased region" description="Polar residues" evidence="1">
    <location>
        <begin position="212"/>
        <end position="231"/>
    </location>
</feature>
<dbReference type="PANTHER" id="PTHR19303">
    <property type="entry name" value="TRANSPOSON"/>
    <property type="match status" value="1"/>
</dbReference>
<reference evidence="3 4" key="1">
    <citation type="submission" date="2024-01" db="EMBL/GenBank/DDBJ databases">
        <authorList>
            <person name="Alioto T."/>
            <person name="Alioto T."/>
            <person name="Gomez Garrido J."/>
        </authorList>
    </citation>
    <scope>NUCLEOTIDE SEQUENCE [LARGE SCALE GENOMIC DNA]</scope>
</reference>
<accession>A0AAV1NQ29</accession>
<name>A0AAV1NQ29_SCOSC</name>
<proteinExistence type="predicted"/>
<evidence type="ECO:0000259" key="2">
    <source>
        <dbReference type="Pfam" id="PF03184"/>
    </source>
</evidence>
<feature type="compositionally biased region" description="Polar residues" evidence="1">
    <location>
        <begin position="299"/>
        <end position="309"/>
    </location>
</feature>
<dbReference type="InterPro" id="IPR004875">
    <property type="entry name" value="DDE_SF_endonuclease_dom"/>
</dbReference>